<comment type="cofactor">
    <cofactor evidence="1">
        <name>K(+)</name>
        <dbReference type="ChEBI" id="CHEBI:29103"/>
    </cofactor>
</comment>
<comment type="caution">
    <text evidence="5">The sequence shown here is derived from an EMBL/GenBank/DDBJ whole genome shotgun (WGS) entry which is preliminary data.</text>
</comment>
<keyword evidence="2" id="KW-0808">Transferase</keyword>
<reference evidence="5 6" key="1">
    <citation type="submission" date="2024-05" db="EMBL/GenBank/DDBJ databases">
        <title>Genome sequencing and assembly of Indian major carp, Cirrhinus mrigala (Hamilton, 1822).</title>
        <authorList>
            <person name="Mohindra V."/>
            <person name="Chowdhury L.M."/>
            <person name="Lal K."/>
            <person name="Jena J.K."/>
        </authorList>
    </citation>
    <scope>NUCLEOTIDE SEQUENCE [LARGE SCALE GENOMIC DNA]</scope>
    <source>
        <strain evidence="5">CM1030</strain>
        <tissue evidence="5">Blood</tissue>
    </source>
</reference>
<name>A0ABD0N2E6_CIRMR</name>
<feature type="non-terminal residue" evidence="5">
    <location>
        <position position="57"/>
    </location>
</feature>
<dbReference type="EMBL" id="JAMKFB020000025">
    <property type="protein sequence ID" value="KAL0155001.1"/>
    <property type="molecule type" value="Genomic_DNA"/>
</dbReference>
<keyword evidence="6" id="KW-1185">Reference proteome</keyword>
<dbReference type="Proteomes" id="UP001529510">
    <property type="component" value="Unassembled WGS sequence"/>
</dbReference>
<dbReference type="FunFam" id="2.40.33.10:FF:000023">
    <property type="entry name" value="Pyruvate kinase PKM"/>
    <property type="match status" value="1"/>
</dbReference>
<organism evidence="5 6">
    <name type="scientific">Cirrhinus mrigala</name>
    <name type="common">Mrigala</name>
    <dbReference type="NCBI Taxonomy" id="683832"/>
    <lineage>
        <taxon>Eukaryota</taxon>
        <taxon>Metazoa</taxon>
        <taxon>Chordata</taxon>
        <taxon>Craniata</taxon>
        <taxon>Vertebrata</taxon>
        <taxon>Euteleostomi</taxon>
        <taxon>Actinopterygii</taxon>
        <taxon>Neopterygii</taxon>
        <taxon>Teleostei</taxon>
        <taxon>Ostariophysi</taxon>
        <taxon>Cypriniformes</taxon>
        <taxon>Cyprinidae</taxon>
        <taxon>Labeoninae</taxon>
        <taxon>Labeonini</taxon>
        <taxon>Cirrhinus</taxon>
    </lineage>
</organism>
<dbReference type="InterPro" id="IPR015806">
    <property type="entry name" value="Pyrv_Knase_insert_dom_sf"/>
</dbReference>
<gene>
    <name evidence="5" type="ORF">M9458_049264</name>
</gene>
<accession>A0ABD0N2E6</accession>
<dbReference type="InterPro" id="IPR001697">
    <property type="entry name" value="Pyr_Knase"/>
</dbReference>
<dbReference type="InterPro" id="IPR011037">
    <property type="entry name" value="Pyrv_Knase-like_insert_dom_sf"/>
</dbReference>
<sequence length="57" mass="6538">VKLVKGNMIKLTLDDSFKDNCDDKILWLDYKNITKVVQQGSHVYVDDGLISLKVKEI</sequence>
<dbReference type="Pfam" id="PF00224">
    <property type="entry name" value="PK"/>
    <property type="match status" value="1"/>
</dbReference>
<evidence type="ECO:0000313" key="5">
    <source>
        <dbReference type="EMBL" id="KAL0155001.1"/>
    </source>
</evidence>
<evidence type="ECO:0000256" key="3">
    <source>
        <dbReference type="ARBA" id="ARBA00022723"/>
    </source>
</evidence>
<keyword evidence="3" id="KW-0479">Metal-binding</keyword>
<feature type="non-terminal residue" evidence="5">
    <location>
        <position position="1"/>
    </location>
</feature>
<dbReference type="PANTHER" id="PTHR11817">
    <property type="entry name" value="PYRUVATE KINASE"/>
    <property type="match status" value="1"/>
</dbReference>
<dbReference type="AlphaFoldDB" id="A0ABD0N2E6"/>
<evidence type="ECO:0000313" key="6">
    <source>
        <dbReference type="Proteomes" id="UP001529510"/>
    </source>
</evidence>
<dbReference type="Gene3D" id="2.40.33.10">
    <property type="entry name" value="PK beta-barrel domain-like"/>
    <property type="match status" value="1"/>
</dbReference>
<evidence type="ECO:0000256" key="1">
    <source>
        <dbReference type="ARBA" id="ARBA00001958"/>
    </source>
</evidence>
<evidence type="ECO:0000256" key="2">
    <source>
        <dbReference type="ARBA" id="ARBA00022679"/>
    </source>
</evidence>
<dbReference type="GO" id="GO:0016740">
    <property type="term" value="F:transferase activity"/>
    <property type="evidence" value="ECO:0007669"/>
    <property type="project" value="UniProtKB-KW"/>
</dbReference>
<feature type="domain" description="Pyruvate kinase barrel" evidence="4">
    <location>
        <begin position="2"/>
        <end position="56"/>
    </location>
</feature>
<protein>
    <recommendedName>
        <fullName evidence="4">Pyruvate kinase barrel domain-containing protein</fullName>
    </recommendedName>
</protein>
<dbReference type="InterPro" id="IPR015793">
    <property type="entry name" value="Pyrv_Knase_brl"/>
</dbReference>
<dbReference type="SUPFAM" id="SSF50800">
    <property type="entry name" value="PK beta-barrel domain-like"/>
    <property type="match status" value="1"/>
</dbReference>
<proteinExistence type="predicted"/>
<dbReference type="GO" id="GO:0046872">
    <property type="term" value="F:metal ion binding"/>
    <property type="evidence" value="ECO:0007669"/>
    <property type="project" value="UniProtKB-KW"/>
</dbReference>
<evidence type="ECO:0000259" key="4">
    <source>
        <dbReference type="Pfam" id="PF00224"/>
    </source>
</evidence>